<evidence type="ECO:0000313" key="3">
    <source>
        <dbReference type="Proteomes" id="UP001497482"/>
    </source>
</evidence>
<sequence length="124" mass="13625">MAELYKRGYRPAPALSNQAAHHDAKRGEEVAHISSSNEKANSLLQYSAAELLKLRHHVPAPLQPPERGHDIPPGIAFQPRRRLTIPTLDPILAESLDRCFTAEELKKAVMSMQSQKSPGGDGVL</sequence>
<proteinExistence type="predicted"/>
<name>A0AAV2LB75_KNICA</name>
<evidence type="ECO:0000256" key="1">
    <source>
        <dbReference type="SAM" id="MobiDB-lite"/>
    </source>
</evidence>
<accession>A0AAV2LB75</accession>
<organism evidence="2 3">
    <name type="scientific">Knipowitschia caucasica</name>
    <name type="common">Caucasian dwarf goby</name>
    <name type="synonym">Pomatoschistus caucasicus</name>
    <dbReference type="NCBI Taxonomy" id="637954"/>
    <lineage>
        <taxon>Eukaryota</taxon>
        <taxon>Metazoa</taxon>
        <taxon>Chordata</taxon>
        <taxon>Craniata</taxon>
        <taxon>Vertebrata</taxon>
        <taxon>Euteleostomi</taxon>
        <taxon>Actinopterygii</taxon>
        <taxon>Neopterygii</taxon>
        <taxon>Teleostei</taxon>
        <taxon>Neoteleostei</taxon>
        <taxon>Acanthomorphata</taxon>
        <taxon>Gobiaria</taxon>
        <taxon>Gobiiformes</taxon>
        <taxon>Gobioidei</taxon>
        <taxon>Gobiidae</taxon>
        <taxon>Gobiinae</taxon>
        <taxon>Knipowitschia</taxon>
    </lineage>
</organism>
<gene>
    <name evidence="2" type="ORF">KC01_LOCUS27832</name>
</gene>
<dbReference type="AlphaFoldDB" id="A0AAV2LB75"/>
<feature type="compositionally biased region" description="Basic and acidic residues" evidence="1">
    <location>
        <begin position="20"/>
        <end position="31"/>
    </location>
</feature>
<reference evidence="2 3" key="1">
    <citation type="submission" date="2024-04" db="EMBL/GenBank/DDBJ databases">
        <authorList>
            <person name="Waldvogel A.-M."/>
            <person name="Schoenle A."/>
        </authorList>
    </citation>
    <scope>NUCLEOTIDE SEQUENCE [LARGE SCALE GENOMIC DNA]</scope>
</reference>
<protein>
    <submittedName>
        <fullName evidence="2">Uncharacterized protein</fullName>
    </submittedName>
</protein>
<dbReference type="EMBL" id="OZ035845">
    <property type="protein sequence ID" value="CAL1599585.1"/>
    <property type="molecule type" value="Genomic_DNA"/>
</dbReference>
<evidence type="ECO:0000313" key="2">
    <source>
        <dbReference type="EMBL" id="CAL1599585.1"/>
    </source>
</evidence>
<feature type="region of interest" description="Disordered" evidence="1">
    <location>
        <begin position="1"/>
        <end position="37"/>
    </location>
</feature>
<dbReference type="Proteomes" id="UP001497482">
    <property type="component" value="Chromosome 23"/>
</dbReference>
<keyword evidence="3" id="KW-1185">Reference proteome</keyword>